<organism evidence="2 3">
    <name type="scientific">Oncorhynchus tshawytscha</name>
    <name type="common">Chinook salmon</name>
    <name type="synonym">Salmo tshawytscha</name>
    <dbReference type="NCBI Taxonomy" id="74940"/>
    <lineage>
        <taxon>Eukaryota</taxon>
        <taxon>Metazoa</taxon>
        <taxon>Chordata</taxon>
        <taxon>Craniata</taxon>
        <taxon>Vertebrata</taxon>
        <taxon>Euteleostomi</taxon>
        <taxon>Actinopterygii</taxon>
        <taxon>Neopterygii</taxon>
        <taxon>Teleostei</taxon>
        <taxon>Protacanthopterygii</taxon>
        <taxon>Salmoniformes</taxon>
        <taxon>Salmonidae</taxon>
        <taxon>Salmoninae</taxon>
        <taxon>Oncorhynchus</taxon>
    </lineage>
</organism>
<dbReference type="AlphaFoldDB" id="A0AAZ3Q2C6"/>
<reference evidence="3" key="1">
    <citation type="journal article" date="2018" name="PLoS ONE">
        <title>Chinook salmon (Oncorhynchus tshawytscha) genome and transcriptome.</title>
        <authorList>
            <person name="Christensen K.A."/>
            <person name="Leong J.S."/>
            <person name="Sakhrani D."/>
            <person name="Biagi C.A."/>
            <person name="Minkley D.R."/>
            <person name="Withler R.E."/>
            <person name="Rondeau E.B."/>
            <person name="Koop B.F."/>
            <person name="Devlin R.H."/>
        </authorList>
    </citation>
    <scope>NUCLEOTIDE SEQUENCE [LARGE SCALE GENOMIC DNA]</scope>
</reference>
<dbReference type="Proteomes" id="UP000694402">
    <property type="component" value="Unassembled WGS sequence"/>
</dbReference>
<evidence type="ECO:0000313" key="2">
    <source>
        <dbReference type="Ensembl" id="ENSOTSP00005122149.1"/>
    </source>
</evidence>
<protein>
    <submittedName>
        <fullName evidence="2">Uncharacterized protein</fullName>
    </submittedName>
</protein>
<reference evidence="2" key="2">
    <citation type="submission" date="2025-08" db="UniProtKB">
        <authorList>
            <consortium name="Ensembl"/>
        </authorList>
    </citation>
    <scope>IDENTIFICATION</scope>
</reference>
<reference evidence="2" key="3">
    <citation type="submission" date="2025-09" db="UniProtKB">
        <authorList>
            <consortium name="Ensembl"/>
        </authorList>
    </citation>
    <scope>IDENTIFICATION</scope>
</reference>
<proteinExistence type="predicted"/>
<name>A0AAZ3Q2C6_ONCTS</name>
<accession>A0AAZ3Q2C6</accession>
<keyword evidence="1" id="KW-0732">Signal</keyword>
<evidence type="ECO:0000256" key="1">
    <source>
        <dbReference type="SAM" id="SignalP"/>
    </source>
</evidence>
<dbReference type="Ensembl" id="ENSOTST00005182225.1">
    <property type="protein sequence ID" value="ENSOTSP00005122149.1"/>
    <property type="gene ID" value="ENSOTSG00005068886.1"/>
</dbReference>
<evidence type="ECO:0000313" key="3">
    <source>
        <dbReference type="Proteomes" id="UP000694402"/>
    </source>
</evidence>
<feature type="chain" id="PRO_5044227460" evidence="1">
    <location>
        <begin position="25"/>
        <end position="184"/>
    </location>
</feature>
<feature type="signal peptide" evidence="1">
    <location>
        <begin position="1"/>
        <end position="24"/>
    </location>
</feature>
<keyword evidence="3" id="KW-1185">Reference proteome</keyword>
<sequence length="184" mass="20463">WCPTSILKMMCGLVLCPCPIRIWTLTVTNRNQLNAPKHLLGCSRPQFPMDSALAEEQSVSTGAYELGVTWLFLPFPIQVSHLILVDCWGFQPIPVYATSGLTRPGQKLVNRFGPDFNGRFQGLLDKDTIDRLITNGNTPEIPKCEMELILSPSLLPPSLSLSQVVEGAAHQVYVDQPEEFNRVV</sequence>